<organism evidence="2">
    <name type="scientific">Pithovirus LCPAC304</name>
    <dbReference type="NCBI Taxonomy" id="2506594"/>
    <lineage>
        <taxon>Viruses</taxon>
        <taxon>Pithoviruses</taxon>
    </lineage>
</organism>
<proteinExistence type="predicted"/>
<gene>
    <name evidence="2" type="ORF">LCPAC304_00970</name>
</gene>
<feature type="region of interest" description="Disordered" evidence="1">
    <location>
        <begin position="1"/>
        <end position="39"/>
    </location>
</feature>
<feature type="region of interest" description="Disordered" evidence="1">
    <location>
        <begin position="301"/>
        <end position="327"/>
    </location>
</feature>
<protein>
    <submittedName>
        <fullName evidence="2">Uncharacterized protein</fullName>
    </submittedName>
</protein>
<feature type="compositionally biased region" description="Basic and acidic residues" evidence="1">
    <location>
        <begin position="318"/>
        <end position="327"/>
    </location>
</feature>
<dbReference type="EMBL" id="MK500565">
    <property type="protein sequence ID" value="QBK91759.1"/>
    <property type="molecule type" value="Genomic_DNA"/>
</dbReference>
<feature type="compositionally biased region" description="Basic and acidic residues" evidence="1">
    <location>
        <begin position="12"/>
        <end position="26"/>
    </location>
</feature>
<evidence type="ECO:0000313" key="2">
    <source>
        <dbReference type="EMBL" id="QBK91759.1"/>
    </source>
</evidence>
<accession>A0A481Z9H4</accession>
<name>A0A481Z9H4_9VIRU</name>
<reference evidence="2" key="1">
    <citation type="journal article" date="2019" name="MBio">
        <title>Virus Genomes from Deep Sea Sediments Expand the Ocean Megavirome and Support Independent Origins of Viral Gigantism.</title>
        <authorList>
            <person name="Backstrom D."/>
            <person name="Yutin N."/>
            <person name="Jorgensen S.L."/>
            <person name="Dharamshi J."/>
            <person name="Homa F."/>
            <person name="Zaremba-Niedwiedzka K."/>
            <person name="Spang A."/>
            <person name="Wolf Y.I."/>
            <person name="Koonin E.V."/>
            <person name="Ettema T.J."/>
        </authorList>
    </citation>
    <scope>NUCLEOTIDE SEQUENCE</scope>
</reference>
<sequence>MQPNPTLGRLVQEARARRQPGERVQKAETPIKQPTPPSSIVKEPIVKEAIDTINEEITPILEIEIGDLETVSLSFAGNADARDTKEMVRDLIRFESDLRNIHDLLTRAKQKLVDIYLVTKSATDAQIIINHTFSPNTIHRTVVQTLQLLEGTAEAMMGKIRFDVPGSKRPIEILQRIQAFGKEHFKGYEPRVVEIKMDVRGDAAMAKRLAAGASQTFQPRFATLRSTIPKSAIAKPLRSTISKTTILKRPELTVKDARTIVSDNPHVDVLTLREVLHARGFQEEIIRAVLAELQKEKKRRALHRRPSPLRRSIVSPLKGEEPSERARAPVDLTPLTRKELVNLAKRNGLKDRRKRKPELIQYLHEQLSWRVLNNALRDKLYNYTFKDIPIIQAKK</sequence>
<evidence type="ECO:0000256" key="1">
    <source>
        <dbReference type="SAM" id="MobiDB-lite"/>
    </source>
</evidence>